<evidence type="ECO:0000256" key="4">
    <source>
        <dbReference type="ARBA" id="ARBA00022475"/>
    </source>
</evidence>
<sequence length="74" mass="8006">MTTKFVECTLGVKYRDVGEDGQTYGGPMYYLVKGLKEIGAGRLGKILAVVFAVSVWAHLSAGGMPFNPTKRLPN</sequence>
<comment type="similarity">
    <text evidence="2">Belongs to the alanine or glycine:cation symporter (AGCS) (TC 2.A.25) family.</text>
</comment>
<evidence type="ECO:0000313" key="9">
    <source>
        <dbReference type="EMBL" id="SFH88847.1"/>
    </source>
</evidence>
<dbReference type="STRING" id="1477437.SAMN05444682_101585"/>
<evidence type="ECO:0000313" key="10">
    <source>
        <dbReference type="Proteomes" id="UP000198670"/>
    </source>
</evidence>
<dbReference type="InterPro" id="IPR001463">
    <property type="entry name" value="Na/Ala_symport"/>
</dbReference>
<keyword evidence="7 8" id="KW-0472">Membrane</keyword>
<evidence type="ECO:0000256" key="5">
    <source>
        <dbReference type="ARBA" id="ARBA00022692"/>
    </source>
</evidence>
<feature type="transmembrane region" description="Helical" evidence="8">
    <location>
        <begin position="46"/>
        <end position="66"/>
    </location>
</feature>
<evidence type="ECO:0000256" key="8">
    <source>
        <dbReference type="SAM" id="Phobius"/>
    </source>
</evidence>
<dbReference type="Pfam" id="PF01235">
    <property type="entry name" value="Na_Ala_symp"/>
    <property type="match status" value="1"/>
</dbReference>
<keyword evidence="6 8" id="KW-1133">Transmembrane helix</keyword>
<dbReference type="AlphaFoldDB" id="A0A1I3DQ36"/>
<dbReference type="Proteomes" id="UP000198670">
    <property type="component" value="Unassembled WGS sequence"/>
</dbReference>
<name>A0A1I3DQ36_9SPHI</name>
<evidence type="ECO:0000256" key="6">
    <source>
        <dbReference type="ARBA" id="ARBA00022989"/>
    </source>
</evidence>
<dbReference type="PANTHER" id="PTHR30330">
    <property type="entry name" value="AGSS FAMILY TRANSPORTER, SODIUM-ALANINE"/>
    <property type="match status" value="1"/>
</dbReference>
<accession>A0A1I3DQ36</accession>
<evidence type="ECO:0000256" key="1">
    <source>
        <dbReference type="ARBA" id="ARBA00004651"/>
    </source>
</evidence>
<keyword evidence="4" id="KW-1003">Cell membrane</keyword>
<gene>
    <name evidence="9" type="ORF">SAMN05444682_101585</name>
</gene>
<keyword evidence="3" id="KW-0813">Transport</keyword>
<reference evidence="9 10" key="1">
    <citation type="submission" date="2016-10" db="EMBL/GenBank/DDBJ databases">
        <authorList>
            <person name="de Groot N.N."/>
        </authorList>
    </citation>
    <scope>NUCLEOTIDE SEQUENCE [LARGE SCALE GENOMIC DNA]</scope>
    <source>
        <strain evidence="9 10">RK1</strain>
    </source>
</reference>
<keyword evidence="5 8" id="KW-0812">Transmembrane</keyword>
<dbReference type="GO" id="GO:0005283">
    <property type="term" value="F:amino acid:sodium symporter activity"/>
    <property type="evidence" value="ECO:0007669"/>
    <property type="project" value="InterPro"/>
</dbReference>
<comment type="subcellular location">
    <subcellularLocation>
        <location evidence="1">Cell membrane</location>
        <topology evidence="1">Multi-pass membrane protein</topology>
    </subcellularLocation>
</comment>
<evidence type="ECO:0000256" key="7">
    <source>
        <dbReference type="ARBA" id="ARBA00023136"/>
    </source>
</evidence>
<proteinExistence type="inferred from homology"/>
<organism evidence="9 10">
    <name type="scientific">Parapedobacter indicus</name>
    <dbReference type="NCBI Taxonomy" id="1477437"/>
    <lineage>
        <taxon>Bacteria</taxon>
        <taxon>Pseudomonadati</taxon>
        <taxon>Bacteroidota</taxon>
        <taxon>Sphingobacteriia</taxon>
        <taxon>Sphingobacteriales</taxon>
        <taxon>Sphingobacteriaceae</taxon>
        <taxon>Parapedobacter</taxon>
    </lineage>
</organism>
<keyword evidence="10" id="KW-1185">Reference proteome</keyword>
<dbReference type="EMBL" id="FOQO01000001">
    <property type="protein sequence ID" value="SFH88847.1"/>
    <property type="molecule type" value="Genomic_DNA"/>
</dbReference>
<protein>
    <submittedName>
        <fullName evidence="9">Alanine or glycine:cation symporter, AGCS family</fullName>
    </submittedName>
</protein>
<evidence type="ECO:0000256" key="3">
    <source>
        <dbReference type="ARBA" id="ARBA00022448"/>
    </source>
</evidence>
<dbReference type="PANTHER" id="PTHR30330:SF3">
    <property type="entry name" value="TRANSCRIPTIONAL REGULATOR, LRP FAMILY"/>
    <property type="match status" value="1"/>
</dbReference>
<dbReference type="GO" id="GO:0005886">
    <property type="term" value="C:plasma membrane"/>
    <property type="evidence" value="ECO:0007669"/>
    <property type="project" value="UniProtKB-SubCell"/>
</dbReference>
<evidence type="ECO:0000256" key="2">
    <source>
        <dbReference type="ARBA" id="ARBA00009261"/>
    </source>
</evidence>